<dbReference type="InterPro" id="IPR018228">
    <property type="entry name" value="DNase_TatD-rel_CS"/>
</dbReference>
<proteinExistence type="predicted"/>
<dbReference type="GO" id="GO:0051536">
    <property type="term" value="F:iron-sulfur cluster binding"/>
    <property type="evidence" value="ECO:0007669"/>
    <property type="project" value="UniProtKB-KW"/>
</dbReference>
<organism evidence="7 8">
    <name type="scientific">Candidatus Acidulodesulfobacterium acidiphilum</name>
    <dbReference type="NCBI Taxonomy" id="2597224"/>
    <lineage>
        <taxon>Bacteria</taxon>
        <taxon>Deltaproteobacteria</taxon>
        <taxon>Candidatus Acidulodesulfobacterales</taxon>
        <taxon>Candidatus Acidulodesulfobacterium</taxon>
    </lineage>
</organism>
<protein>
    <submittedName>
        <fullName evidence="7">YchF/TatD family DNA exonuclease</fullName>
    </submittedName>
</protein>
<dbReference type="EMBL" id="SHMQ01000002">
    <property type="protein sequence ID" value="RZV40296.1"/>
    <property type="molecule type" value="Genomic_DNA"/>
</dbReference>
<name>A0A520XGP7_9DELT</name>
<dbReference type="NCBIfam" id="TIGR04038">
    <property type="entry name" value="tatD_link_rSAM"/>
    <property type="match status" value="1"/>
</dbReference>
<dbReference type="Pfam" id="PF01026">
    <property type="entry name" value="TatD_DNase"/>
    <property type="match status" value="1"/>
</dbReference>
<evidence type="ECO:0000256" key="4">
    <source>
        <dbReference type="ARBA" id="ARBA00023004"/>
    </source>
</evidence>
<keyword evidence="7" id="KW-0540">Nuclease</keyword>
<evidence type="ECO:0000256" key="3">
    <source>
        <dbReference type="ARBA" id="ARBA00022801"/>
    </source>
</evidence>
<dbReference type="GO" id="GO:0004527">
    <property type="term" value="F:exonuclease activity"/>
    <property type="evidence" value="ECO:0007669"/>
    <property type="project" value="UniProtKB-KW"/>
</dbReference>
<evidence type="ECO:0000259" key="6">
    <source>
        <dbReference type="PROSITE" id="PS51918"/>
    </source>
</evidence>
<dbReference type="Gene3D" id="3.20.20.70">
    <property type="entry name" value="Aldolase class I"/>
    <property type="match status" value="1"/>
</dbReference>
<dbReference type="SFLD" id="SFLDS00029">
    <property type="entry name" value="Radical_SAM"/>
    <property type="match status" value="1"/>
</dbReference>
<evidence type="ECO:0000256" key="5">
    <source>
        <dbReference type="ARBA" id="ARBA00023014"/>
    </source>
</evidence>
<dbReference type="InterPro" id="IPR023821">
    <property type="entry name" value="rSAM_TatD-assoc"/>
</dbReference>
<keyword evidence="1" id="KW-0949">S-adenosyl-L-methionine</keyword>
<dbReference type="FunFam" id="3.20.20.140:FF:000005">
    <property type="entry name" value="TatD family hydrolase"/>
    <property type="match status" value="1"/>
</dbReference>
<evidence type="ECO:0000256" key="1">
    <source>
        <dbReference type="ARBA" id="ARBA00022691"/>
    </source>
</evidence>
<dbReference type="InterPro" id="IPR015991">
    <property type="entry name" value="TatD/YcfH-like"/>
</dbReference>
<reference evidence="7 8" key="1">
    <citation type="submission" date="2019-01" db="EMBL/GenBank/DDBJ databases">
        <title>Insights into ecological role of a new deltaproteobacterial order Candidatus Sinidesulfobacterales (Sva0485) by metagenomics and metatranscriptomics.</title>
        <authorList>
            <person name="Tan S."/>
            <person name="Liu J."/>
            <person name="Fang Y."/>
            <person name="Hedlund B."/>
            <person name="Lian Z.-H."/>
            <person name="Huang L.-Y."/>
            <person name="Li J.-T."/>
            <person name="Huang L.-N."/>
            <person name="Li W.-J."/>
            <person name="Jiang H.-C."/>
            <person name="Dong H.-L."/>
            <person name="Shu W.-S."/>
        </authorList>
    </citation>
    <scope>NUCLEOTIDE SEQUENCE [LARGE SCALE GENOMIC DNA]</scope>
    <source>
        <strain evidence="7">AP4</strain>
    </source>
</reference>
<accession>A0A520XGP7</accession>
<keyword evidence="4" id="KW-0408">Iron</keyword>
<dbReference type="PANTHER" id="PTHR46124:SF2">
    <property type="entry name" value="D-AMINOACYL-TRNA DEACYLASE"/>
    <property type="match status" value="1"/>
</dbReference>
<keyword evidence="3" id="KW-0378">Hydrolase</keyword>
<sequence>MIDSHCHLEMHEFDGDLDGVLSRMSENGVTHAVSIGSLAQHERIDKTIEIINSYGNIFTTLGVHPKSPYRDIADIAEKFEKYYSGNKNKIVAVGEIGLDYFLPEASKEEIEEIKIKQKELFKFQLKIASSKGLPVIIHIRDAYENALEILKEYAKSSDGFFGGVIHCFSSSDKTTAEELIKMGFFISFSGNITYKKNEGLREVSKIIPSEKIIIETDSPFLAPQTFRGKRNEPSYVRFVLETVTAEKGAELKIMNDLTVQNTVNLFSLEGVDGFYPAVAYKIRNSVYVNLTNKCTNRCTFCPKYQGGKSNFCVQGYNLKLKKEPSVSEVLSSIFRYYDFKEVVFCGLGEPTLRIETLKKVASVIKKGTYRTDPADIKIRLDTDGLANAVYGRNIAAELENIIDSVSISLNAQSSEIYDAICDPKLASKGIKPYNAVIDFVKESKKYIKNVTVTAIDLPCVDIAFIENFAKNLGVNFKLRHYNNVG</sequence>
<dbReference type="GO" id="GO:0005829">
    <property type="term" value="C:cytosol"/>
    <property type="evidence" value="ECO:0007669"/>
    <property type="project" value="TreeGrafter"/>
</dbReference>
<feature type="domain" description="Radical SAM core" evidence="6">
    <location>
        <begin position="280"/>
        <end position="485"/>
    </location>
</feature>
<dbReference type="AlphaFoldDB" id="A0A520XGP7"/>
<evidence type="ECO:0000256" key="2">
    <source>
        <dbReference type="ARBA" id="ARBA00022723"/>
    </source>
</evidence>
<dbReference type="SFLD" id="SFLDG01111">
    <property type="entry name" value="Uncharacterised_Radical_SAM_Su"/>
    <property type="match status" value="1"/>
</dbReference>
<keyword evidence="2" id="KW-0479">Metal-binding</keyword>
<dbReference type="Pfam" id="PF04055">
    <property type="entry name" value="Radical_SAM"/>
    <property type="match status" value="1"/>
</dbReference>
<dbReference type="InterPro" id="IPR032466">
    <property type="entry name" value="Metal_Hydrolase"/>
</dbReference>
<dbReference type="InterPro" id="IPR013785">
    <property type="entry name" value="Aldolase_TIM"/>
</dbReference>
<comment type="caution">
    <text evidence="7">The sequence shown here is derived from an EMBL/GenBank/DDBJ whole genome shotgun (WGS) entry which is preliminary data.</text>
</comment>
<keyword evidence="5" id="KW-0411">Iron-sulfur</keyword>
<dbReference type="InterPro" id="IPR058240">
    <property type="entry name" value="rSAM_sf"/>
</dbReference>
<evidence type="ECO:0000313" key="8">
    <source>
        <dbReference type="Proteomes" id="UP000322454"/>
    </source>
</evidence>
<dbReference type="InterPro" id="IPR001130">
    <property type="entry name" value="TatD-like"/>
</dbReference>
<evidence type="ECO:0000313" key="7">
    <source>
        <dbReference type="EMBL" id="RZV40296.1"/>
    </source>
</evidence>
<dbReference type="CDD" id="cd01335">
    <property type="entry name" value="Radical_SAM"/>
    <property type="match status" value="1"/>
</dbReference>
<dbReference type="CDD" id="cd01310">
    <property type="entry name" value="TatD_DNAse"/>
    <property type="match status" value="1"/>
</dbReference>
<dbReference type="PROSITE" id="PS01090">
    <property type="entry name" value="TATD_2"/>
    <property type="match status" value="1"/>
</dbReference>
<keyword evidence="7" id="KW-0269">Exonuclease</keyword>
<dbReference type="SUPFAM" id="SSF51556">
    <property type="entry name" value="Metallo-dependent hydrolases"/>
    <property type="match status" value="1"/>
</dbReference>
<dbReference type="PROSITE" id="PS51918">
    <property type="entry name" value="RADICAL_SAM"/>
    <property type="match status" value="1"/>
</dbReference>
<dbReference type="PANTHER" id="PTHR46124">
    <property type="entry name" value="D-AMINOACYL-TRNA DEACYLASE"/>
    <property type="match status" value="1"/>
</dbReference>
<gene>
    <name evidence="7" type="ORF">EVJ48_02035</name>
</gene>
<dbReference type="Proteomes" id="UP000322454">
    <property type="component" value="Unassembled WGS sequence"/>
</dbReference>
<dbReference type="InterPro" id="IPR007197">
    <property type="entry name" value="rSAM"/>
</dbReference>
<dbReference type="GO" id="GO:0046872">
    <property type="term" value="F:metal ion binding"/>
    <property type="evidence" value="ECO:0007669"/>
    <property type="project" value="UniProtKB-KW"/>
</dbReference>
<dbReference type="Gene3D" id="3.20.20.140">
    <property type="entry name" value="Metal-dependent hydrolases"/>
    <property type="match status" value="1"/>
</dbReference>
<dbReference type="GO" id="GO:0004536">
    <property type="term" value="F:DNA nuclease activity"/>
    <property type="evidence" value="ECO:0007669"/>
    <property type="project" value="InterPro"/>
</dbReference>
<dbReference type="NCBIfam" id="TIGR00010">
    <property type="entry name" value="YchF/TatD family DNA exonuclease"/>
    <property type="match status" value="1"/>
</dbReference>
<dbReference type="SUPFAM" id="SSF102114">
    <property type="entry name" value="Radical SAM enzymes"/>
    <property type="match status" value="1"/>
</dbReference>